<evidence type="ECO:0000256" key="1">
    <source>
        <dbReference type="SAM" id="Phobius"/>
    </source>
</evidence>
<evidence type="ECO:0000313" key="4">
    <source>
        <dbReference type="Proteomes" id="UP000019593"/>
    </source>
</evidence>
<dbReference type="PATRIC" id="fig|1294273.3.peg.2599"/>
<keyword evidence="4" id="KW-1185">Reference proteome</keyword>
<feature type="signal peptide" evidence="2">
    <location>
        <begin position="1"/>
        <end position="24"/>
    </location>
</feature>
<proteinExistence type="predicted"/>
<keyword evidence="1" id="KW-0472">Membrane</keyword>
<organism evidence="3 4">
    <name type="scientific">Roseicyclus elongatus DSM 19469</name>
    <dbReference type="NCBI Taxonomy" id="1294273"/>
    <lineage>
        <taxon>Bacteria</taxon>
        <taxon>Pseudomonadati</taxon>
        <taxon>Pseudomonadota</taxon>
        <taxon>Alphaproteobacteria</taxon>
        <taxon>Rhodobacterales</taxon>
        <taxon>Roseobacteraceae</taxon>
        <taxon>Roseicyclus</taxon>
    </lineage>
</organism>
<reference evidence="3 4" key="1">
    <citation type="submission" date="2013-03" db="EMBL/GenBank/DDBJ databases">
        <authorList>
            <person name="Fiebig A."/>
            <person name="Goeker M."/>
            <person name="Klenk H.-P.P."/>
        </authorList>
    </citation>
    <scope>NUCLEOTIDE SEQUENCE [LARGE SCALE GENOMIC DNA]</scope>
    <source>
        <strain evidence="4">DSM 19469</strain>
    </source>
</reference>
<dbReference type="KEGG" id="red:roselon_02629"/>
<evidence type="ECO:0000256" key="2">
    <source>
        <dbReference type="SAM" id="SignalP"/>
    </source>
</evidence>
<gene>
    <name evidence="3" type="ORF">roselon_02629</name>
</gene>
<name>W8RUP2_9RHOB</name>
<keyword evidence="2" id="KW-0732">Signal</keyword>
<feature type="chain" id="PRO_5004912824" description="Ferrochelatase" evidence="2">
    <location>
        <begin position="25"/>
        <end position="64"/>
    </location>
</feature>
<feature type="transmembrane region" description="Helical" evidence="1">
    <location>
        <begin position="43"/>
        <end position="62"/>
    </location>
</feature>
<evidence type="ECO:0008006" key="5">
    <source>
        <dbReference type="Google" id="ProtNLM"/>
    </source>
</evidence>
<dbReference type="AlphaFoldDB" id="W8RUP2"/>
<dbReference type="EMBL" id="CP004372">
    <property type="protein sequence ID" value="AHM04943.1"/>
    <property type="molecule type" value="Genomic_DNA"/>
</dbReference>
<keyword evidence="1" id="KW-0812">Transmembrane</keyword>
<dbReference type="Proteomes" id="UP000019593">
    <property type="component" value="Chromosome"/>
</dbReference>
<accession>W8RUP2</accession>
<keyword evidence="1" id="KW-1133">Transmembrane helix</keyword>
<protein>
    <recommendedName>
        <fullName evidence="5">Ferrochelatase</fullName>
    </recommendedName>
</protein>
<dbReference type="RefSeq" id="WP_025312669.1">
    <property type="nucleotide sequence ID" value="NZ_CP004372.1"/>
</dbReference>
<sequence length="64" mass="6360">MKRLLATAAIALALGTATAPTADAGGMVHPVTPPIVVVEDTASSAHGILVPVLALIFVVAALHH</sequence>
<dbReference type="HOGENOM" id="CLU_198255_1_1_5"/>
<evidence type="ECO:0000313" key="3">
    <source>
        <dbReference type="EMBL" id="AHM04943.1"/>
    </source>
</evidence>